<evidence type="ECO:0000313" key="2">
    <source>
        <dbReference type="Proteomes" id="UP000177610"/>
    </source>
</evidence>
<dbReference type="EMBL" id="MFEH01000004">
    <property type="protein sequence ID" value="OGE73863.1"/>
    <property type="molecule type" value="Genomic_DNA"/>
</dbReference>
<proteinExistence type="predicted"/>
<dbReference type="Proteomes" id="UP000177610">
    <property type="component" value="Unassembled WGS sequence"/>
</dbReference>
<comment type="caution">
    <text evidence="1">The sequence shown here is derived from an EMBL/GenBank/DDBJ whole genome shotgun (WGS) entry which is preliminary data.</text>
</comment>
<dbReference type="AlphaFoldDB" id="A0A1F5N8E8"/>
<protein>
    <submittedName>
        <fullName evidence="1">Uncharacterized protein</fullName>
    </submittedName>
</protein>
<evidence type="ECO:0000313" key="1">
    <source>
        <dbReference type="EMBL" id="OGE73863.1"/>
    </source>
</evidence>
<reference evidence="1 2" key="1">
    <citation type="journal article" date="2016" name="Nat. Commun.">
        <title>Thousands of microbial genomes shed light on interconnected biogeochemical processes in an aquifer system.</title>
        <authorList>
            <person name="Anantharaman K."/>
            <person name="Brown C.T."/>
            <person name="Hug L.A."/>
            <person name="Sharon I."/>
            <person name="Castelle C.J."/>
            <person name="Probst A.J."/>
            <person name="Thomas B.C."/>
            <person name="Singh A."/>
            <person name="Wilkins M.J."/>
            <person name="Karaoz U."/>
            <person name="Brodie E.L."/>
            <person name="Williams K.H."/>
            <person name="Hubbard S.S."/>
            <person name="Banfield J.F."/>
        </authorList>
    </citation>
    <scope>NUCLEOTIDE SEQUENCE [LARGE SCALE GENOMIC DNA]</scope>
</reference>
<organism evidence="1 2">
    <name type="scientific">Candidatus Doudnabacteria bacterium RIFCSPHIGHO2_01_FULL_41_86</name>
    <dbReference type="NCBI Taxonomy" id="1817821"/>
    <lineage>
        <taxon>Bacteria</taxon>
        <taxon>Candidatus Doudnaibacteriota</taxon>
    </lineage>
</organism>
<accession>A0A1F5N8E8</accession>
<name>A0A1F5N8E8_9BACT</name>
<sequence length="180" mass="20616">MHKIVLVIDSAPLSEADKNLFESRGASFKRVYQIQTQSDFPKGTQLICVPKSHSDREYFRVRRLAAQAGITAHLTIHSNDLRETLRRVLVEKARTGSDPEISIEEAKRNILALKTDPGSLMDWVKHNLKPPFDLDEELKRLLPRTTKYFIDRNINREKLRSAIIEVLARSGVGSRRRKAS</sequence>
<gene>
    <name evidence="1" type="ORF">A2717_04495</name>
</gene>